<dbReference type="Proteomes" id="UP000762676">
    <property type="component" value="Unassembled WGS sequence"/>
</dbReference>
<dbReference type="Gene3D" id="3.30.420.10">
    <property type="entry name" value="Ribonuclease H-like superfamily/Ribonuclease H"/>
    <property type="match status" value="1"/>
</dbReference>
<evidence type="ECO:0000313" key="3">
    <source>
        <dbReference type="Proteomes" id="UP000762676"/>
    </source>
</evidence>
<evidence type="ECO:0000259" key="1">
    <source>
        <dbReference type="Pfam" id="PF13358"/>
    </source>
</evidence>
<dbReference type="Pfam" id="PF13358">
    <property type="entry name" value="DDE_3"/>
    <property type="match status" value="1"/>
</dbReference>
<dbReference type="AlphaFoldDB" id="A0AAV4FD62"/>
<evidence type="ECO:0000313" key="2">
    <source>
        <dbReference type="EMBL" id="GFR70623.1"/>
    </source>
</evidence>
<name>A0AAV4FD62_9GAST</name>
<dbReference type="InterPro" id="IPR038717">
    <property type="entry name" value="Tc1-like_DDE_dom"/>
</dbReference>
<feature type="domain" description="Tc1-like transposase DDE" evidence="1">
    <location>
        <begin position="11"/>
        <end position="88"/>
    </location>
</feature>
<comment type="caution">
    <text evidence="2">The sequence shown here is derived from an EMBL/GenBank/DDBJ whole genome shotgun (WGS) entry which is preliminary data.</text>
</comment>
<dbReference type="EMBL" id="BMAT01011332">
    <property type="protein sequence ID" value="GFR70623.1"/>
    <property type="molecule type" value="Genomic_DNA"/>
</dbReference>
<keyword evidence="3" id="KW-1185">Reference proteome</keyword>
<proteinExistence type="predicted"/>
<gene>
    <name evidence="2" type="ORF">ElyMa_005657800</name>
</gene>
<accession>A0AAV4FD62</accession>
<dbReference type="InterPro" id="IPR036397">
    <property type="entry name" value="RNaseH_sf"/>
</dbReference>
<dbReference type="GO" id="GO:0003676">
    <property type="term" value="F:nucleic acid binding"/>
    <property type="evidence" value="ECO:0007669"/>
    <property type="project" value="InterPro"/>
</dbReference>
<sequence>MTNGLVHHELHRGGMTAERFNQFLHDTSLQCNPGQEVCFIFDNARLHGRAAEAHFPTQFEMQYVPPSSPFLNICENAFALWKQALKTRLAEVCHDLLDQPFNERMATLAKLAEQETRIITLNAMAAAFRDM</sequence>
<reference evidence="2 3" key="1">
    <citation type="journal article" date="2021" name="Elife">
        <title>Chloroplast acquisition without the gene transfer in kleptoplastic sea slugs, Plakobranchus ocellatus.</title>
        <authorList>
            <person name="Maeda T."/>
            <person name="Takahashi S."/>
            <person name="Yoshida T."/>
            <person name="Shimamura S."/>
            <person name="Takaki Y."/>
            <person name="Nagai Y."/>
            <person name="Toyoda A."/>
            <person name="Suzuki Y."/>
            <person name="Arimoto A."/>
            <person name="Ishii H."/>
            <person name="Satoh N."/>
            <person name="Nishiyama T."/>
            <person name="Hasebe M."/>
            <person name="Maruyama T."/>
            <person name="Minagawa J."/>
            <person name="Obokata J."/>
            <person name="Shigenobu S."/>
        </authorList>
    </citation>
    <scope>NUCLEOTIDE SEQUENCE [LARGE SCALE GENOMIC DNA]</scope>
</reference>
<organism evidence="2 3">
    <name type="scientific">Elysia marginata</name>
    <dbReference type="NCBI Taxonomy" id="1093978"/>
    <lineage>
        <taxon>Eukaryota</taxon>
        <taxon>Metazoa</taxon>
        <taxon>Spiralia</taxon>
        <taxon>Lophotrochozoa</taxon>
        <taxon>Mollusca</taxon>
        <taxon>Gastropoda</taxon>
        <taxon>Heterobranchia</taxon>
        <taxon>Euthyneura</taxon>
        <taxon>Panpulmonata</taxon>
        <taxon>Sacoglossa</taxon>
        <taxon>Placobranchoidea</taxon>
        <taxon>Plakobranchidae</taxon>
        <taxon>Elysia</taxon>
    </lineage>
</organism>
<protein>
    <submittedName>
        <fullName evidence="2">Insertion element IS630 uncharacterized 39 kDa protein</fullName>
    </submittedName>
</protein>